<dbReference type="PRINTS" id="PR00037">
    <property type="entry name" value="HTHLACR"/>
</dbReference>
<dbReference type="InterPro" id="IPR018356">
    <property type="entry name" value="Tscrpt_reg_HTH_DeoR_CS"/>
</dbReference>
<evidence type="ECO:0000256" key="2">
    <source>
        <dbReference type="ARBA" id="ARBA00023125"/>
    </source>
</evidence>
<feature type="domain" description="HTH deoR-type" evidence="5">
    <location>
        <begin position="18"/>
        <end position="73"/>
    </location>
</feature>
<dbReference type="RefSeq" id="WP_341372858.1">
    <property type="nucleotide sequence ID" value="NZ_JBBUTF010000003.1"/>
</dbReference>
<dbReference type="Proteomes" id="UP001368500">
    <property type="component" value="Unassembled WGS sequence"/>
</dbReference>
<dbReference type="Gene3D" id="3.40.50.1360">
    <property type="match status" value="1"/>
</dbReference>
<dbReference type="InterPro" id="IPR014036">
    <property type="entry name" value="DeoR-like_C"/>
</dbReference>
<sequence>MTDTATGLDPAAEPPRYAAERQQEIAEALQNAGRVQVNALALRYGVSEDTIRRDLRALAARGLVQKTHGGAVALNTSLLPARQRADLLPAAKQAIADAAAAWVQPHQTLFIDAGSTTLALARALREAGSACRPLTVVTHALDVMLALADDPQIRLVLAGGLWLPTQRIFGGPQAAQAVAAWRADIAFLGACALHPRTGLTATEPDEAPVKRAMVDGAALRVVLGDHSKLDQIAPCAVAALDEVDRVISDRAVDWLAGRQQIVRAAAQAAQAAEATDAADPVGSAGAAAPPGLQGG</sequence>
<dbReference type="PROSITE" id="PS00894">
    <property type="entry name" value="HTH_DEOR_1"/>
    <property type="match status" value="1"/>
</dbReference>
<dbReference type="InterPro" id="IPR037171">
    <property type="entry name" value="NagB/RpiA_transferase-like"/>
</dbReference>
<dbReference type="SUPFAM" id="SSF100950">
    <property type="entry name" value="NagB/RpiA/CoA transferase-like"/>
    <property type="match status" value="1"/>
</dbReference>
<gene>
    <name evidence="6" type="ORF">AACH11_03755</name>
</gene>
<evidence type="ECO:0000313" key="7">
    <source>
        <dbReference type="Proteomes" id="UP001368500"/>
    </source>
</evidence>
<keyword evidence="2 6" id="KW-0238">DNA-binding</keyword>
<evidence type="ECO:0000259" key="5">
    <source>
        <dbReference type="PROSITE" id="PS51000"/>
    </source>
</evidence>
<proteinExistence type="predicted"/>
<dbReference type="InterPro" id="IPR001034">
    <property type="entry name" value="DeoR_HTH"/>
</dbReference>
<keyword evidence="1" id="KW-0805">Transcription regulation</keyword>
<accession>A0ABU9B5D1</accession>
<organism evidence="6 7">
    <name type="scientific">Pseudaquabacterium rugosum</name>
    <dbReference type="NCBI Taxonomy" id="2984194"/>
    <lineage>
        <taxon>Bacteria</taxon>
        <taxon>Pseudomonadati</taxon>
        <taxon>Pseudomonadota</taxon>
        <taxon>Betaproteobacteria</taxon>
        <taxon>Burkholderiales</taxon>
        <taxon>Sphaerotilaceae</taxon>
        <taxon>Pseudaquabacterium</taxon>
    </lineage>
</organism>
<protein>
    <submittedName>
        <fullName evidence="6">DeoR/GlpR family DNA-binding transcription regulator</fullName>
    </submittedName>
</protein>
<dbReference type="SMART" id="SM01134">
    <property type="entry name" value="DeoRC"/>
    <property type="match status" value="1"/>
</dbReference>
<name>A0ABU9B5D1_9BURK</name>
<dbReference type="InterPro" id="IPR036390">
    <property type="entry name" value="WH_DNA-bd_sf"/>
</dbReference>
<dbReference type="Gene3D" id="1.10.10.10">
    <property type="entry name" value="Winged helix-like DNA-binding domain superfamily/Winged helix DNA-binding domain"/>
    <property type="match status" value="1"/>
</dbReference>
<dbReference type="SUPFAM" id="SSF46785">
    <property type="entry name" value="Winged helix' DNA-binding domain"/>
    <property type="match status" value="1"/>
</dbReference>
<comment type="caution">
    <text evidence="6">The sequence shown here is derived from an EMBL/GenBank/DDBJ whole genome shotgun (WGS) entry which is preliminary data.</text>
</comment>
<dbReference type="GO" id="GO:0003677">
    <property type="term" value="F:DNA binding"/>
    <property type="evidence" value="ECO:0007669"/>
    <property type="project" value="UniProtKB-KW"/>
</dbReference>
<dbReference type="InterPro" id="IPR036388">
    <property type="entry name" value="WH-like_DNA-bd_sf"/>
</dbReference>
<dbReference type="Pfam" id="PF00455">
    <property type="entry name" value="DeoRC"/>
    <property type="match status" value="1"/>
</dbReference>
<reference evidence="6 7" key="1">
    <citation type="submission" date="2024-04" db="EMBL/GenBank/DDBJ databases">
        <title>Novel species of the genus Ideonella isolated from streams.</title>
        <authorList>
            <person name="Lu H."/>
        </authorList>
    </citation>
    <scope>NUCLEOTIDE SEQUENCE [LARGE SCALE GENOMIC DNA]</scope>
    <source>
        <strain evidence="6 7">BYS139W</strain>
    </source>
</reference>
<dbReference type="PANTHER" id="PTHR30363">
    <property type="entry name" value="HTH-TYPE TRANSCRIPTIONAL REGULATOR SRLR-RELATED"/>
    <property type="match status" value="1"/>
</dbReference>
<dbReference type="PROSITE" id="PS51000">
    <property type="entry name" value="HTH_DEOR_2"/>
    <property type="match status" value="1"/>
</dbReference>
<keyword evidence="3" id="KW-0804">Transcription</keyword>
<keyword evidence="7" id="KW-1185">Reference proteome</keyword>
<dbReference type="SMART" id="SM00420">
    <property type="entry name" value="HTH_DEOR"/>
    <property type="match status" value="1"/>
</dbReference>
<dbReference type="InterPro" id="IPR050313">
    <property type="entry name" value="Carb_Metab_HTH_regulators"/>
</dbReference>
<evidence type="ECO:0000313" key="6">
    <source>
        <dbReference type="EMBL" id="MEK8025075.1"/>
    </source>
</evidence>
<evidence type="ECO:0000256" key="1">
    <source>
        <dbReference type="ARBA" id="ARBA00023015"/>
    </source>
</evidence>
<evidence type="ECO:0000256" key="3">
    <source>
        <dbReference type="ARBA" id="ARBA00023163"/>
    </source>
</evidence>
<dbReference type="PANTHER" id="PTHR30363:SF44">
    <property type="entry name" value="AGA OPERON TRANSCRIPTIONAL REPRESSOR-RELATED"/>
    <property type="match status" value="1"/>
</dbReference>
<evidence type="ECO:0000256" key="4">
    <source>
        <dbReference type="SAM" id="MobiDB-lite"/>
    </source>
</evidence>
<feature type="region of interest" description="Disordered" evidence="4">
    <location>
        <begin position="1"/>
        <end position="20"/>
    </location>
</feature>
<dbReference type="Pfam" id="PF08220">
    <property type="entry name" value="HTH_DeoR"/>
    <property type="match status" value="1"/>
</dbReference>
<dbReference type="EMBL" id="JBBUTF010000003">
    <property type="protein sequence ID" value="MEK8025075.1"/>
    <property type="molecule type" value="Genomic_DNA"/>
</dbReference>
<feature type="region of interest" description="Disordered" evidence="4">
    <location>
        <begin position="272"/>
        <end position="295"/>
    </location>
</feature>